<dbReference type="eggNOG" id="ENOG502SCJG">
    <property type="taxonomic scope" value="Eukaryota"/>
</dbReference>
<dbReference type="OMA" id="NQGGEHN"/>
<dbReference type="HOGENOM" id="CLU_145563_0_1_1"/>
<comment type="similarity">
    <text evidence="2 4">Belongs to the ATPase inhibitor family.</text>
</comment>
<evidence type="ECO:0000313" key="8">
    <source>
        <dbReference type="Proteomes" id="UP000012174"/>
    </source>
</evidence>
<accession>M7SYK8</accession>
<dbReference type="STRING" id="1287681.M7SYK8"/>
<feature type="region of interest" description="Disordered" evidence="6">
    <location>
        <begin position="1"/>
        <end position="62"/>
    </location>
</feature>
<feature type="coiled-coil region" evidence="5">
    <location>
        <begin position="64"/>
        <end position="98"/>
    </location>
</feature>
<comment type="subcellular location">
    <subcellularLocation>
        <location evidence="1">Mitochondrion</location>
    </subcellularLocation>
</comment>
<evidence type="ECO:0000256" key="2">
    <source>
        <dbReference type="ARBA" id="ARBA00010901"/>
    </source>
</evidence>
<organism evidence="7 8">
    <name type="scientific">Eutypa lata (strain UCR-EL1)</name>
    <name type="common">Grapevine dieback disease fungus</name>
    <name type="synonym">Eutypa armeniacae</name>
    <dbReference type="NCBI Taxonomy" id="1287681"/>
    <lineage>
        <taxon>Eukaryota</taxon>
        <taxon>Fungi</taxon>
        <taxon>Dikarya</taxon>
        <taxon>Ascomycota</taxon>
        <taxon>Pezizomycotina</taxon>
        <taxon>Sordariomycetes</taxon>
        <taxon>Xylariomycetidae</taxon>
        <taxon>Xylariales</taxon>
        <taxon>Diatrypaceae</taxon>
        <taxon>Eutypa</taxon>
    </lineage>
</organism>
<reference evidence="8" key="1">
    <citation type="journal article" date="2013" name="Genome Announc.">
        <title>Draft genome sequence of the grapevine dieback fungus Eutypa lata UCR-EL1.</title>
        <authorList>
            <person name="Blanco-Ulate B."/>
            <person name="Rolshausen P.E."/>
            <person name="Cantu D."/>
        </authorList>
    </citation>
    <scope>NUCLEOTIDE SEQUENCE [LARGE SCALE GENOMIC DNA]</scope>
    <source>
        <strain evidence="8">UCR-EL1</strain>
    </source>
</reference>
<evidence type="ECO:0000256" key="5">
    <source>
        <dbReference type="SAM" id="Coils"/>
    </source>
</evidence>
<feature type="compositionally biased region" description="Low complexity" evidence="6">
    <location>
        <begin position="10"/>
        <end position="32"/>
    </location>
</feature>
<evidence type="ECO:0000256" key="4">
    <source>
        <dbReference type="RuleBase" id="RU368087"/>
    </source>
</evidence>
<dbReference type="InterPro" id="IPR007648">
    <property type="entry name" value="ATPase_inhibitor_mt"/>
</dbReference>
<name>M7SYK8_EUTLA</name>
<evidence type="ECO:0000256" key="6">
    <source>
        <dbReference type="SAM" id="MobiDB-lite"/>
    </source>
</evidence>
<keyword evidence="3" id="KW-0496">Mitochondrion</keyword>
<feature type="compositionally biased region" description="Basic and acidic residues" evidence="6">
    <location>
        <begin position="51"/>
        <end position="62"/>
    </location>
</feature>
<evidence type="ECO:0000256" key="1">
    <source>
        <dbReference type="ARBA" id="ARBA00004173"/>
    </source>
</evidence>
<gene>
    <name evidence="7" type="ORF">UCREL1_1244</name>
</gene>
<dbReference type="Proteomes" id="UP000012174">
    <property type="component" value="Unassembled WGS sequence"/>
</dbReference>
<dbReference type="EMBL" id="KB705597">
    <property type="protein sequence ID" value="EMR71704.1"/>
    <property type="molecule type" value="Genomic_DNA"/>
</dbReference>
<dbReference type="Gene3D" id="1.20.5.500">
    <property type="entry name" value="Single helix bin"/>
    <property type="match status" value="1"/>
</dbReference>
<proteinExistence type="inferred from homology"/>
<comment type="function">
    <text evidence="4">Inhibits the enzyme activity of ATPase.</text>
</comment>
<dbReference type="SUPFAM" id="SSF64602">
    <property type="entry name" value="F1 ATPase inhibitor, IF1, C-terminal domain"/>
    <property type="match status" value="1"/>
</dbReference>
<dbReference type="KEGG" id="ela:UCREL1_1244"/>
<keyword evidence="5" id="KW-0175">Coiled coil</keyword>
<dbReference type="Pfam" id="PF04568">
    <property type="entry name" value="IATP"/>
    <property type="match status" value="1"/>
</dbReference>
<protein>
    <recommendedName>
        <fullName evidence="4">ATPase inhibitor, mitochondrial</fullName>
    </recommendedName>
</protein>
<sequence length="104" mass="11634">MFRQTLTKTSSSPLRGLASSSSRRAFTTTYRAMSAGDTGAPPKTGGQGDAFQKREKANEDYAIRRREREKLLELKKKLAEQQGHLQKLSDHIDELTKTQGGEHN</sequence>
<dbReference type="OrthoDB" id="5532350at2759"/>
<dbReference type="GO" id="GO:0005739">
    <property type="term" value="C:mitochondrion"/>
    <property type="evidence" value="ECO:0007669"/>
    <property type="project" value="UniProtKB-SubCell"/>
</dbReference>
<dbReference type="GO" id="GO:0042030">
    <property type="term" value="F:ATPase inhibitor activity"/>
    <property type="evidence" value="ECO:0007669"/>
    <property type="project" value="InterPro"/>
</dbReference>
<dbReference type="AlphaFoldDB" id="M7SYK8"/>
<evidence type="ECO:0000256" key="3">
    <source>
        <dbReference type="ARBA" id="ARBA00023128"/>
    </source>
</evidence>
<keyword evidence="8" id="KW-1185">Reference proteome</keyword>
<evidence type="ECO:0000313" key="7">
    <source>
        <dbReference type="EMBL" id="EMR71704.1"/>
    </source>
</evidence>